<dbReference type="AlphaFoldDB" id="A0AAF0PUE4"/>
<name>A0AAF0PUE4_SOLVR</name>
<dbReference type="PANTHER" id="PTHR33499:SF27">
    <property type="entry name" value="TRANSPOSASE TNP1_EN_SPM-LIKE DOMAIN-CONTAINING PROTEIN"/>
    <property type="match status" value="1"/>
</dbReference>
<evidence type="ECO:0000313" key="1">
    <source>
        <dbReference type="EMBL" id="WMV10921.1"/>
    </source>
</evidence>
<dbReference type="EMBL" id="CP133612">
    <property type="protein sequence ID" value="WMV10921.1"/>
    <property type="molecule type" value="Genomic_DNA"/>
</dbReference>
<keyword evidence="2" id="KW-1185">Reference proteome</keyword>
<organism evidence="1 2">
    <name type="scientific">Solanum verrucosum</name>
    <dbReference type="NCBI Taxonomy" id="315347"/>
    <lineage>
        <taxon>Eukaryota</taxon>
        <taxon>Viridiplantae</taxon>
        <taxon>Streptophyta</taxon>
        <taxon>Embryophyta</taxon>
        <taxon>Tracheophyta</taxon>
        <taxon>Spermatophyta</taxon>
        <taxon>Magnoliopsida</taxon>
        <taxon>eudicotyledons</taxon>
        <taxon>Gunneridae</taxon>
        <taxon>Pentapetalae</taxon>
        <taxon>asterids</taxon>
        <taxon>lamiids</taxon>
        <taxon>Solanales</taxon>
        <taxon>Solanaceae</taxon>
        <taxon>Solanoideae</taxon>
        <taxon>Solaneae</taxon>
        <taxon>Solanum</taxon>
    </lineage>
</organism>
<gene>
    <name evidence="1" type="ORF">MTR67_004306</name>
</gene>
<dbReference type="Proteomes" id="UP001234989">
    <property type="component" value="Chromosome 1"/>
</dbReference>
<dbReference type="PANTHER" id="PTHR33499">
    <property type="entry name" value="OS12G0282400 PROTEIN-RELATED"/>
    <property type="match status" value="1"/>
</dbReference>
<proteinExistence type="predicted"/>
<sequence>MKRLFRTWKTRLHAEYLRYNTDEERLSHPPKDVVPEDWEFLIQYFGSQTFKVT</sequence>
<accession>A0AAF0PUE4</accession>
<protein>
    <submittedName>
        <fullName evidence="1">Uncharacterized protein</fullName>
    </submittedName>
</protein>
<evidence type="ECO:0000313" key="2">
    <source>
        <dbReference type="Proteomes" id="UP001234989"/>
    </source>
</evidence>
<reference evidence="1" key="1">
    <citation type="submission" date="2023-08" db="EMBL/GenBank/DDBJ databases">
        <title>A de novo genome assembly of Solanum verrucosum Schlechtendal, a Mexican diploid species geographically isolated from the other diploid A-genome species in potato relatives.</title>
        <authorList>
            <person name="Hosaka K."/>
        </authorList>
    </citation>
    <scope>NUCLEOTIDE SEQUENCE</scope>
    <source>
        <tissue evidence="1">Young leaves</tissue>
    </source>
</reference>